<dbReference type="InterPro" id="IPR001647">
    <property type="entry name" value="HTH_TetR"/>
</dbReference>
<evidence type="ECO:0000256" key="1">
    <source>
        <dbReference type="ARBA" id="ARBA00022491"/>
    </source>
</evidence>
<organism evidence="5 6">
    <name type="scientific">Lentibacillus amyloliquefaciens</name>
    <dbReference type="NCBI Taxonomy" id="1472767"/>
    <lineage>
        <taxon>Bacteria</taxon>
        <taxon>Bacillati</taxon>
        <taxon>Bacillota</taxon>
        <taxon>Bacilli</taxon>
        <taxon>Bacillales</taxon>
        <taxon>Bacillaceae</taxon>
        <taxon>Lentibacillus</taxon>
    </lineage>
</organism>
<evidence type="ECO:0000313" key="6">
    <source>
        <dbReference type="Proteomes" id="UP000050331"/>
    </source>
</evidence>
<protein>
    <recommendedName>
        <fullName evidence="4">HTH tetR-type domain-containing protein</fullName>
    </recommendedName>
</protein>
<dbReference type="OrthoDB" id="2373640at2"/>
<evidence type="ECO:0000256" key="2">
    <source>
        <dbReference type="ARBA" id="ARBA00023125"/>
    </source>
</evidence>
<dbReference type="InterPro" id="IPR036271">
    <property type="entry name" value="Tet_transcr_reg_TetR-rel_C_sf"/>
</dbReference>
<dbReference type="InterPro" id="IPR009057">
    <property type="entry name" value="Homeodomain-like_sf"/>
</dbReference>
<dbReference type="PRINTS" id="PR00455">
    <property type="entry name" value="HTHTETR"/>
</dbReference>
<dbReference type="Gene3D" id="1.10.10.60">
    <property type="entry name" value="Homeodomain-like"/>
    <property type="match status" value="1"/>
</dbReference>
<dbReference type="PANTHER" id="PTHR43479">
    <property type="entry name" value="ACREF/ENVCD OPERON REPRESSOR-RELATED"/>
    <property type="match status" value="1"/>
</dbReference>
<dbReference type="SUPFAM" id="SSF46689">
    <property type="entry name" value="Homeodomain-like"/>
    <property type="match status" value="1"/>
</dbReference>
<dbReference type="PROSITE" id="PS50977">
    <property type="entry name" value="HTH_TETR_2"/>
    <property type="match status" value="1"/>
</dbReference>
<dbReference type="Pfam" id="PF00440">
    <property type="entry name" value="TetR_N"/>
    <property type="match status" value="1"/>
</dbReference>
<accession>A0A0U3NS70</accession>
<reference evidence="5 6" key="1">
    <citation type="submission" date="2016-01" db="EMBL/GenBank/DDBJ databases">
        <title>Complete genome sequence of strain Lentibacillus amyloliquefaciens LAM0015T isolated from saline sediment.</title>
        <authorList>
            <person name="Wang J.-L."/>
            <person name="He M.-X."/>
        </authorList>
    </citation>
    <scope>NUCLEOTIDE SEQUENCE [LARGE SCALE GENOMIC DNA]</scope>
    <source>
        <strain evidence="5 6">LAM0015</strain>
    </source>
</reference>
<evidence type="ECO:0000313" key="5">
    <source>
        <dbReference type="EMBL" id="ALX49483.1"/>
    </source>
</evidence>
<evidence type="ECO:0000259" key="4">
    <source>
        <dbReference type="PROSITE" id="PS50977"/>
    </source>
</evidence>
<evidence type="ECO:0000256" key="3">
    <source>
        <dbReference type="PROSITE-ProRule" id="PRU00335"/>
    </source>
</evidence>
<dbReference type="STRING" id="1472767.AOX59_13445"/>
<dbReference type="PANTHER" id="PTHR43479:SF11">
    <property type="entry name" value="ACREF_ENVCD OPERON REPRESSOR-RELATED"/>
    <property type="match status" value="1"/>
</dbReference>
<dbReference type="Proteomes" id="UP000050331">
    <property type="component" value="Chromosome"/>
</dbReference>
<sequence length="198" mass="22755">MAPKSDEQFKDIRNKRYEEISNAALKVFARKGFAASKISDITSTADLSHGLFYHYFDSKKDIYVSIIMNVLDLFIETVETAESQKGTPWEQIVWLTKKTYSASLEQELDRHILIIQAFQSESLPDKQKKAMIQKYTTAMEGISRIITRGQRDGLFIEGDPMELAIYYQSLNHGLTLWNAKGFYPIDVSVEKVMRQLQA</sequence>
<name>A0A0U3NS70_9BACI</name>
<keyword evidence="1" id="KW-0678">Repressor</keyword>
<keyword evidence="2 3" id="KW-0238">DNA-binding</keyword>
<feature type="DNA-binding region" description="H-T-H motif" evidence="3">
    <location>
        <begin position="37"/>
        <end position="56"/>
    </location>
</feature>
<dbReference type="RefSeq" id="WP_068446295.1">
    <property type="nucleotide sequence ID" value="NZ_CP013862.1"/>
</dbReference>
<feature type="domain" description="HTH tetR-type" evidence="4">
    <location>
        <begin position="14"/>
        <end position="74"/>
    </location>
</feature>
<keyword evidence="6" id="KW-1185">Reference proteome</keyword>
<dbReference type="KEGG" id="lao:AOX59_13445"/>
<gene>
    <name evidence="5" type="ORF">AOX59_13445</name>
</gene>
<dbReference type="SUPFAM" id="SSF48498">
    <property type="entry name" value="Tetracyclin repressor-like, C-terminal domain"/>
    <property type="match status" value="1"/>
</dbReference>
<dbReference type="AlphaFoldDB" id="A0A0U3NS70"/>
<dbReference type="GO" id="GO:0003677">
    <property type="term" value="F:DNA binding"/>
    <property type="evidence" value="ECO:0007669"/>
    <property type="project" value="UniProtKB-UniRule"/>
</dbReference>
<dbReference type="EMBL" id="CP013862">
    <property type="protein sequence ID" value="ALX49483.1"/>
    <property type="molecule type" value="Genomic_DNA"/>
</dbReference>
<proteinExistence type="predicted"/>
<dbReference type="InterPro" id="IPR050624">
    <property type="entry name" value="HTH-type_Tx_Regulator"/>
</dbReference>
<dbReference type="Gene3D" id="1.10.357.10">
    <property type="entry name" value="Tetracycline Repressor, domain 2"/>
    <property type="match status" value="1"/>
</dbReference>